<dbReference type="InterPro" id="IPR021720">
    <property type="entry name" value="Malectin_dom"/>
</dbReference>
<name>A0A0F9LGG5_9ZZZZ</name>
<dbReference type="EMBL" id="LAZR01006193">
    <property type="protein sequence ID" value="KKM94014.1"/>
    <property type="molecule type" value="Genomic_DNA"/>
</dbReference>
<organism evidence="2">
    <name type="scientific">marine sediment metagenome</name>
    <dbReference type="NCBI Taxonomy" id="412755"/>
    <lineage>
        <taxon>unclassified sequences</taxon>
        <taxon>metagenomes</taxon>
        <taxon>ecological metagenomes</taxon>
    </lineage>
</organism>
<evidence type="ECO:0000259" key="1">
    <source>
        <dbReference type="Pfam" id="PF11721"/>
    </source>
</evidence>
<reference evidence="2" key="1">
    <citation type="journal article" date="2015" name="Nature">
        <title>Complex archaea that bridge the gap between prokaryotes and eukaryotes.</title>
        <authorList>
            <person name="Spang A."/>
            <person name="Saw J.H."/>
            <person name="Jorgensen S.L."/>
            <person name="Zaremba-Niedzwiedzka K."/>
            <person name="Martijn J."/>
            <person name="Lind A.E."/>
            <person name="van Eijk R."/>
            <person name="Schleper C."/>
            <person name="Guy L."/>
            <person name="Ettema T.J."/>
        </authorList>
    </citation>
    <scope>NUCLEOTIDE SEQUENCE</scope>
</reference>
<dbReference type="Pfam" id="PF11721">
    <property type="entry name" value="Malectin"/>
    <property type="match status" value="1"/>
</dbReference>
<feature type="domain" description="Malectin" evidence="1">
    <location>
        <begin position="34"/>
        <end position="133"/>
    </location>
</feature>
<gene>
    <name evidence="2" type="ORF">LCGC14_1202510</name>
</gene>
<protein>
    <recommendedName>
        <fullName evidence="1">Malectin domain-containing protein</fullName>
    </recommendedName>
</protein>
<dbReference type="AlphaFoldDB" id="A0A0F9LGG5"/>
<dbReference type="Gene3D" id="2.60.120.430">
    <property type="entry name" value="Galactose-binding lectin"/>
    <property type="match status" value="1"/>
</dbReference>
<evidence type="ECO:0000313" key="2">
    <source>
        <dbReference type="EMBL" id="KKM94014.1"/>
    </source>
</evidence>
<sequence>TYPVTLTVTDAQGLSDQTSLTIEVSESPDTNDVAMYINAGGADNVNLEGHTFVGDKNTPSIYSGNYTYEDTEASPSSLYRIERGPGVNLGTLNYAIPVPNGTYTISTYHAELWWGKKGGNATAGKRVFDILIELPEYDPSESNIPAKNPR</sequence>
<accession>A0A0F9LGG5</accession>
<proteinExistence type="predicted"/>
<comment type="caution">
    <text evidence="2">The sequence shown here is derived from an EMBL/GenBank/DDBJ whole genome shotgun (WGS) entry which is preliminary data.</text>
</comment>
<feature type="non-terminal residue" evidence="2">
    <location>
        <position position="1"/>
    </location>
</feature>